<accession>C9SLE2</accession>
<evidence type="ECO:0000313" key="3">
    <source>
        <dbReference type="Proteomes" id="UP000008698"/>
    </source>
</evidence>
<gene>
    <name evidence="2" type="ORF">VDBG_05619</name>
</gene>
<evidence type="ECO:0000256" key="1">
    <source>
        <dbReference type="SAM" id="MobiDB-lite"/>
    </source>
</evidence>
<dbReference type="AlphaFoldDB" id="C9SLE2"/>
<dbReference type="EMBL" id="DS985219">
    <property type="protein sequence ID" value="EEY19510.1"/>
    <property type="molecule type" value="Genomic_DNA"/>
</dbReference>
<organism evidence="3">
    <name type="scientific">Verticillium alfalfae (strain VaMs.102 / ATCC MYA-4576 / FGSC 10136)</name>
    <name type="common">Verticillium wilt of alfalfa</name>
    <name type="synonym">Verticillium albo-atrum</name>
    <dbReference type="NCBI Taxonomy" id="526221"/>
    <lineage>
        <taxon>Eukaryota</taxon>
        <taxon>Fungi</taxon>
        <taxon>Dikarya</taxon>
        <taxon>Ascomycota</taxon>
        <taxon>Pezizomycotina</taxon>
        <taxon>Sordariomycetes</taxon>
        <taxon>Hypocreomycetidae</taxon>
        <taxon>Glomerellales</taxon>
        <taxon>Plectosphaerellaceae</taxon>
        <taxon>Verticillium</taxon>
    </lineage>
</organism>
<protein>
    <submittedName>
        <fullName evidence="2">Predicted protein</fullName>
    </submittedName>
</protein>
<sequence length="209" mass="21668">MARLRARPANGPLPLRYAQPMRPPMVSTPATRPSEMGSAGMRAPLPEEPVLASSAVGRGASDEVDAGGGMASGRVVVGAATTRVVGCGGATMSSSSEEVDAEGPARMEESRVVGGRVMAEGRSEGMPVSEVVRDVGRGSSEEAVRPGIEDRRMWAGVIASRSGDVLLVGTEKGRRVGVGTHADRRSLKKSAMMKSGMRVKDFGYNAAVS</sequence>
<proteinExistence type="predicted"/>
<evidence type="ECO:0000313" key="2">
    <source>
        <dbReference type="EMBL" id="EEY19510.1"/>
    </source>
</evidence>
<name>C9SLE2_VERA1</name>
<dbReference type="KEGG" id="val:VDBG_05619"/>
<dbReference type="Proteomes" id="UP000008698">
    <property type="component" value="Unassembled WGS sequence"/>
</dbReference>
<feature type="region of interest" description="Disordered" evidence="1">
    <location>
        <begin position="1"/>
        <end position="44"/>
    </location>
</feature>
<keyword evidence="3" id="KW-1185">Reference proteome</keyword>
<dbReference type="RefSeq" id="XP_003004506.1">
    <property type="nucleotide sequence ID" value="XM_003004460.1"/>
</dbReference>
<feature type="region of interest" description="Disordered" evidence="1">
    <location>
        <begin position="89"/>
        <end position="110"/>
    </location>
</feature>
<dbReference type="HOGENOM" id="CLU_1316294_0_0_1"/>
<dbReference type="GeneID" id="9531496"/>
<reference evidence="3" key="1">
    <citation type="journal article" date="2011" name="PLoS Pathog.">
        <title>Comparative genomics yields insights into niche adaptation of plant vascular wilt pathogens.</title>
        <authorList>
            <person name="Klosterman S.J."/>
            <person name="Subbarao K.V."/>
            <person name="Kang S."/>
            <person name="Veronese P."/>
            <person name="Gold S.E."/>
            <person name="Thomma B.P.H.J."/>
            <person name="Chen Z."/>
            <person name="Henrissat B."/>
            <person name="Lee Y.-H."/>
            <person name="Park J."/>
            <person name="Garcia-Pedrajas M.D."/>
            <person name="Barbara D.J."/>
            <person name="Anchieta A."/>
            <person name="de Jonge R."/>
            <person name="Santhanam P."/>
            <person name="Maruthachalam K."/>
            <person name="Atallah Z."/>
            <person name="Amyotte S.G."/>
            <person name="Paz Z."/>
            <person name="Inderbitzin P."/>
            <person name="Hayes R.J."/>
            <person name="Heiman D.I."/>
            <person name="Young S."/>
            <person name="Zeng Q."/>
            <person name="Engels R."/>
            <person name="Galagan J."/>
            <person name="Cuomo C.A."/>
            <person name="Dobinson K.F."/>
            <person name="Ma L.-J."/>
        </authorList>
    </citation>
    <scope>NUCLEOTIDE SEQUENCE [LARGE SCALE GENOMIC DNA]</scope>
    <source>
        <strain evidence="3">VaMs.102 / ATCC MYA-4576 / FGSC 10136</strain>
    </source>
</reference>